<accession>A0A432MDL1</accession>
<feature type="chain" id="PRO_5019002135" evidence="2">
    <location>
        <begin position="29"/>
        <end position="461"/>
    </location>
</feature>
<evidence type="ECO:0000256" key="1">
    <source>
        <dbReference type="SAM" id="MobiDB-lite"/>
    </source>
</evidence>
<comment type="caution">
    <text evidence="3">The sequence shown here is derived from an EMBL/GenBank/DDBJ whole genome shotgun (WGS) entry which is preliminary data.</text>
</comment>
<reference evidence="3 4" key="2">
    <citation type="submission" date="2019-01" db="EMBL/GenBank/DDBJ databases">
        <title>Tautonia sociabilis, a novel thermotolerant planctomycete of Isosphaeraceae family, isolated from a 4000 m deep subterranean habitat.</title>
        <authorList>
            <person name="Kovaleva O.L."/>
            <person name="Elcheninov A.G."/>
            <person name="Van Heerden E."/>
            <person name="Toshchakov S.V."/>
            <person name="Novikov A."/>
            <person name="Bonch-Osmolovskaya E.A."/>
            <person name="Kublanov I.V."/>
        </authorList>
    </citation>
    <scope>NUCLEOTIDE SEQUENCE [LARGE SCALE GENOMIC DNA]</scope>
    <source>
        <strain evidence="3 4">GM2012</strain>
    </source>
</reference>
<keyword evidence="4" id="KW-1185">Reference proteome</keyword>
<evidence type="ECO:0000313" key="4">
    <source>
        <dbReference type="Proteomes" id="UP000280296"/>
    </source>
</evidence>
<dbReference type="EMBL" id="RYZH01000068">
    <property type="protein sequence ID" value="RUL82814.1"/>
    <property type="molecule type" value="Genomic_DNA"/>
</dbReference>
<dbReference type="RefSeq" id="WP_126727849.1">
    <property type="nucleotide sequence ID" value="NZ_RYZH01000068.1"/>
</dbReference>
<feature type="signal peptide" evidence="2">
    <location>
        <begin position="1"/>
        <end position="28"/>
    </location>
</feature>
<evidence type="ECO:0000256" key="2">
    <source>
        <dbReference type="SAM" id="SignalP"/>
    </source>
</evidence>
<dbReference type="AlphaFoldDB" id="A0A432MDL1"/>
<dbReference type="SUPFAM" id="SSF50939">
    <property type="entry name" value="Sialidases"/>
    <property type="match status" value="1"/>
</dbReference>
<protein>
    <submittedName>
        <fullName evidence="3">Exo-alpha-sialidase</fullName>
    </submittedName>
</protein>
<gene>
    <name evidence="3" type="ORF">TsocGM_23230</name>
</gene>
<dbReference type="Proteomes" id="UP000280296">
    <property type="component" value="Unassembled WGS sequence"/>
</dbReference>
<reference evidence="3 4" key="1">
    <citation type="submission" date="2018-12" db="EMBL/GenBank/DDBJ databases">
        <authorList>
            <person name="Toschakov S.V."/>
        </authorList>
    </citation>
    <scope>NUCLEOTIDE SEQUENCE [LARGE SCALE GENOMIC DNA]</scope>
    <source>
        <strain evidence="3 4">GM2012</strain>
    </source>
</reference>
<dbReference type="OrthoDB" id="239169at2"/>
<dbReference type="CDD" id="cd15482">
    <property type="entry name" value="Sialidase_non-viral"/>
    <property type="match status" value="2"/>
</dbReference>
<feature type="region of interest" description="Disordered" evidence="1">
    <location>
        <begin position="191"/>
        <end position="215"/>
    </location>
</feature>
<keyword evidence="2" id="KW-0732">Signal</keyword>
<proteinExistence type="predicted"/>
<sequence>MAYDRCRQGKVASIAAVSCLVLMAGATAQQIEVSPTVVVAEDADGVASWSHVVAHPTDADRLMICGALIRPRGAMPGATGFVAVSHDGGGSWRRTLTDSGAAFSSEHSGAFGRGDRAYFAATHDHAEGGLWLYRSDDGGLSWHEPAGPAPFVDLTAMAVDVSPASPHRDRLYLFGHFARHSGRRGPMPLLRSEDGGRTLRPPAFPPDDGQPDRPITFPGGAVVLEDGTALAVYQSMHRPAGSEGIPPQALPKYVELLRSADGGRSVSIATVARYEYWLADGALPDLPSIAAGAGRAGGGQVAYVAWTDLAAGRSEVWLAASRDGGETWSAPARVDDLDGVMEHDVFVASHPNVAVGQDGIVAVSWRDIRRDCWRVSASLDGGLTFGPSMPLTTSHRDGGASPLDGVYSIAHGSDVGLAADAAGRYHAAWSEELEGGYRLLSVRFLVGHSPGEAPAGIRNDR</sequence>
<evidence type="ECO:0000313" key="3">
    <source>
        <dbReference type="EMBL" id="RUL82814.1"/>
    </source>
</evidence>
<name>A0A432MDL1_9BACT</name>
<organism evidence="3 4">
    <name type="scientific">Tautonia sociabilis</name>
    <dbReference type="NCBI Taxonomy" id="2080755"/>
    <lineage>
        <taxon>Bacteria</taxon>
        <taxon>Pseudomonadati</taxon>
        <taxon>Planctomycetota</taxon>
        <taxon>Planctomycetia</taxon>
        <taxon>Isosphaerales</taxon>
        <taxon>Isosphaeraceae</taxon>
        <taxon>Tautonia</taxon>
    </lineage>
</organism>
<dbReference type="InterPro" id="IPR036278">
    <property type="entry name" value="Sialidase_sf"/>
</dbReference>
<dbReference type="Gene3D" id="2.120.10.10">
    <property type="match status" value="2"/>
</dbReference>